<name>A0A6P1VWT2_9BACT</name>
<dbReference type="AlphaFoldDB" id="A0A6P1VWT2"/>
<gene>
    <name evidence="2" type="ORF">GJR95_15255</name>
</gene>
<feature type="compositionally biased region" description="Acidic residues" evidence="1">
    <location>
        <begin position="75"/>
        <end position="84"/>
    </location>
</feature>
<feature type="compositionally biased region" description="Low complexity" evidence="1">
    <location>
        <begin position="85"/>
        <end position="96"/>
    </location>
</feature>
<reference evidence="2 3" key="1">
    <citation type="submission" date="2019-11" db="EMBL/GenBank/DDBJ databases">
        <title>Spirosoma endbachense sp. nov., isolated from a natural salt meadow.</title>
        <authorList>
            <person name="Rojas J."/>
            <person name="Ambika Manirajan B."/>
            <person name="Ratering S."/>
            <person name="Suarez C."/>
            <person name="Geissler-Plaum R."/>
            <person name="Schnell S."/>
        </authorList>
    </citation>
    <scope>NUCLEOTIDE SEQUENCE [LARGE SCALE GENOMIC DNA]</scope>
    <source>
        <strain evidence="2 3">I-24</strain>
    </source>
</reference>
<protein>
    <submittedName>
        <fullName evidence="2">Uncharacterized protein</fullName>
    </submittedName>
</protein>
<dbReference type="EMBL" id="CP045997">
    <property type="protein sequence ID" value="QHV96290.1"/>
    <property type="molecule type" value="Genomic_DNA"/>
</dbReference>
<dbReference type="RefSeq" id="WP_162386699.1">
    <property type="nucleotide sequence ID" value="NZ_CP045997.1"/>
</dbReference>
<proteinExistence type="predicted"/>
<organism evidence="2 3">
    <name type="scientific">Spirosoma endbachense</name>
    <dbReference type="NCBI Taxonomy" id="2666025"/>
    <lineage>
        <taxon>Bacteria</taxon>
        <taxon>Pseudomonadati</taxon>
        <taxon>Bacteroidota</taxon>
        <taxon>Cytophagia</taxon>
        <taxon>Cytophagales</taxon>
        <taxon>Cytophagaceae</taxon>
        <taxon>Spirosoma</taxon>
    </lineage>
</organism>
<evidence type="ECO:0000256" key="1">
    <source>
        <dbReference type="SAM" id="MobiDB-lite"/>
    </source>
</evidence>
<accession>A0A6P1VWT2</accession>
<keyword evidence="3" id="KW-1185">Reference proteome</keyword>
<feature type="region of interest" description="Disordered" evidence="1">
    <location>
        <begin position="44"/>
        <end position="135"/>
    </location>
</feature>
<dbReference type="Proteomes" id="UP000464577">
    <property type="component" value="Chromosome"/>
</dbReference>
<evidence type="ECO:0000313" key="3">
    <source>
        <dbReference type="Proteomes" id="UP000464577"/>
    </source>
</evidence>
<feature type="compositionally biased region" description="Acidic residues" evidence="1">
    <location>
        <begin position="54"/>
        <end position="67"/>
    </location>
</feature>
<evidence type="ECO:0000313" key="2">
    <source>
        <dbReference type="EMBL" id="QHV96290.1"/>
    </source>
</evidence>
<dbReference type="KEGG" id="senf:GJR95_15255"/>
<sequence>MHIKVLTSCSGLNFSFHLDQVVREVDPVVGTDLVKHQLAIEVDDEGKSIVVIPEETDPDAENPDDSSEGSKADDSAENDLDDSTQETMNEETNQQQSDEEKVETATVAASGETAQVQTEKAAKSTGKSKTEAQPK</sequence>